<keyword evidence="2" id="KW-0378">Hydrolase</keyword>
<dbReference type="Proteomes" id="UP000077875">
    <property type="component" value="Chromosome"/>
</dbReference>
<evidence type="ECO:0000256" key="3">
    <source>
        <dbReference type="ARBA" id="ARBA00023295"/>
    </source>
</evidence>
<dbReference type="KEGG" id="haa:A5892_18545"/>
<dbReference type="GO" id="GO:0005980">
    <property type="term" value="P:glycogen catabolic process"/>
    <property type="evidence" value="ECO:0007669"/>
    <property type="project" value="InterPro"/>
</dbReference>
<proteinExistence type="inferred from homology"/>
<dbReference type="SMART" id="SM00642">
    <property type="entry name" value="Aamy"/>
    <property type="match status" value="1"/>
</dbReference>
<dbReference type="SUPFAM" id="SSF51011">
    <property type="entry name" value="Glycosyl hydrolase domain"/>
    <property type="match status" value="1"/>
</dbReference>
<keyword evidence="6" id="KW-1185">Reference proteome</keyword>
<dbReference type="AlphaFoldDB" id="A0A172YLA6"/>
<dbReference type="InterPro" id="IPR006047">
    <property type="entry name" value="GH13_cat_dom"/>
</dbReference>
<dbReference type="InterPro" id="IPR013783">
    <property type="entry name" value="Ig-like_fold"/>
</dbReference>
<dbReference type="InterPro" id="IPR011837">
    <property type="entry name" value="Glycogen_debranch_GlgX"/>
</dbReference>
<dbReference type="Gene3D" id="2.60.40.10">
    <property type="entry name" value="Immunoglobulins"/>
    <property type="match status" value="1"/>
</dbReference>
<dbReference type="InterPro" id="IPR014756">
    <property type="entry name" value="Ig_E-set"/>
</dbReference>
<comment type="similarity">
    <text evidence="1">Belongs to the glycosyl hydrolase 13 family.</text>
</comment>
<dbReference type="Gene3D" id="3.20.20.80">
    <property type="entry name" value="Glycosidases"/>
    <property type="match status" value="1"/>
</dbReference>
<dbReference type="InterPro" id="IPR044505">
    <property type="entry name" value="GlgX_Isoamylase_N_E_set"/>
</dbReference>
<dbReference type="Pfam" id="PF02922">
    <property type="entry name" value="CBM_48"/>
    <property type="match status" value="1"/>
</dbReference>
<dbReference type="EMBL" id="CP015243">
    <property type="protein sequence ID" value="ANF59775.1"/>
    <property type="molecule type" value="Genomic_DNA"/>
</dbReference>
<feature type="domain" description="Glycosyl hydrolase family 13 catalytic" evidence="4">
    <location>
        <begin position="156"/>
        <end position="557"/>
    </location>
</feature>
<dbReference type="InterPro" id="IPR004193">
    <property type="entry name" value="Glyco_hydro_13_N"/>
</dbReference>
<dbReference type="SUPFAM" id="SSF51445">
    <property type="entry name" value="(Trans)glycosidases"/>
    <property type="match status" value="1"/>
</dbReference>
<dbReference type="PANTHER" id="PTHR43002">
    <property type="entry name" value="GLYCOGEN DEBRANCHING ENZYME"/>
    <property type="match status" value="1"/>
</dbReference>
<dbReference type="NCBIfam" id="TIGR02100">
    <property type="entry name" value="glgX_debranch"/>
    <property type="match status" value="1"/>
</dbReference>
<evidence type="ECO:0000256" key="2">
    <source>
        <dbReference type="ARBA" id="ARBA00022801"/>
    </source>
</evidence>
<gene>
    <name evidence="5" type="ORF">A5892_18545</name>
</gene>
<evidence type="ECO:0000256" key="1">
    <source>
        <dbReference type="ARBA" id="ARBA00008061"/>
    </source>
</evidence>
<evidence type="ECO:0000313" key="5">
    <source>
        <dbReference type="EMBL" id="ANF59775.1"/>
    </source>
</evidence>
<evidence type="ECO:0000259" key="4">
    <source>
        <dbReference type="SMART" id="SM00642"/>
    </source>
</evidence>
<dbReference type="STRING" id="376489.A5892_18545"/>
<dbReference type="CDD" id="cd11326">
    <property type="entry name" value="AmyAc_Glg_debranch"/>
    <property type="match status" value="1"/>
</dbReference>
<keyword evidence="3" id="KW-0326">Glycosidase</keyword>
<dbReference type="InterPro" id="IPR017853">
    <property type="entry name" value="GH"/>
</dbReference>
<name>A0A172YLA6_9GAMM</name>
<accession>A0A172YLA6</accession>
<organism evidence="5 6">
    <name type="scientific">Halotalea alkalilenta</name>
    <dbReference type="NCBI Taxonomy" id="376489"/>
    <lineage>
        <taxon>Bacteria</taxon>
        <taxon>Pseudomonadati</taxon>
        <taxon>Pseudomonadota</taxon>
        <taxon>Gammaproteobacteria</taxon>
        <taxon>Oceanospirillales</taxon>
        <taxon>Halomonadaceae</taxon>
        <taxon>Halotalea</taxon>
    </lineage>
</organism>
<protein>
    <submittedName>
        <fullName evidence="5">Glycogen debranching enzyme</fullName>
    </submittedName>
</protein>
<dbReference type="CDD" id="cd02856">
    <property type="entry name" value="E_set_GDE_Isoamylase_N"/>
    <property type="match status" value="1"/>
</dbReference>
<reference evidence="5 6" key="1">
    <citation type="submission" date="2016-04" db="EMBL/GenBank/DDBJ databases">
        <title>Complete Genome Sequence of Halotalea alkalilenta IHB B 13600.</title>
        <authorList>
            <person name="Swarnkar M.K."/>
            <person name="Sharma A."/>
            <person name="Kaushal K."/>
            <person name="Soni R."/>
            <person name="Rana S."/>
            <person name="Singh A.K."/>
            <person name="Gulati A."/>
        </authorList>
    </citation>
    <scope>NUCLEOTIDE SEQUENCE [LARGE SCALE GENOMIC DNA]</scope>
    <source>
        <strain evidence="5 6">IHB B 13600</strain>
    </source>
</reference>
<dbReference type="GO" id="GO:0004135">
    <property type="term" value="F:amylo-alpha-1,6-glucosidase activity"/>
    <property type="evidence" value="ECO:0007669"/>
    <property type="project" value="InterPro"/>
</dbReference>
<dbReference type="SUPFAM" id="SSF81296">
    <property type="entry name" value="E set domains"/>
    <property type="match status" value="1"/>
</dbReference>
<dbReference type="InterPro" id="IPR013780">
    <property type="entry name" value="Glyco_hydro_b"/>
</dbReference>
<dbReference type="Gene3D" id="2.60.40.1180">
    <property type="entry name" value="Golgi alpha-mannosidase II"/>
    <property type="match status" value="1"/>
</dbReference>
<sequence>MEWGSDRRLGARFDGRGTNFVLQAPDADWVELCLFDAEGVETRHRLPGRSGACHHGYLAGVAPGQRYAFRVHGRWAPDQGLRFNPAKLLIDPCALALVGEVLDDPRLEDGAASPDPRDSAPCVPRCLVVDTGFDWGSDRAPRVPWSDTLIYEAHVRGLTQSFPGVEPKLCGSYAALGEAAVIAHLKRLGVTTLELLPVQHGTDEPRLRRLGLSNYWGYNVLAPFALDPRHASGRDGLSPLDEFRLAVRALHAAGIEVILDVVFNHSAELDAEGPTLSLRGIDNRHAYWLGQRAAPCDWSGCGNALRLDHGEAVRWVMECLRSWVELCHVDGFRFDLGVALGRTPGFTAQAPLLSAIRQDPVLSACKLITEPWDLGPDGYRLGGFPFPFGEWNDRFRDAVRRFWLTGDIARDEFATRLAGSSDFFDHHGRAPWTSINLLTSHDGFTLHDLLCFDQRHNQDNGEQGRDGHGDNFSANHGIEGYTADATTAEARDRSRRALLSTLLLAHGTPMLLGGDEFANGQSGNNNAYCQDNPIGWLDWPERPPALIDWLAAMVRLRGELVDARGRDWWHPDQVAWFDGDGRAMSAEAWRDPAGETLQLSLGERALLIFHRGVASIPLMVPPMWQARRWRMASACEALLEDEDDAWRVPPRAVVVLLSID</sequence>
<evidence type="ECO:0000313" key="6">
    <source>
        <dbReference type="Proteomes" id="UP000077875"/>
    </source>
</evidence>